<feature type="compositionally biased region" description="Basic and acidic residues" evidence="6">
    <location>
        <begin position="1"/>
        <end position="25"/>
    </location>
</feature>
<keyword evidence="3" id="KW-0560">Oxidoreductase</keyword>
<keyword evidence="7" id="KW-1133">Transmembrane helix</keyword>
<dbReference type="EMBL" id="JBHMCR010000006">
    <property type="protein sequence ID" value="MFB9520630.1"/>
    <property type="molecule type" value="Genomic_DNA"/>
</dbReference>
<evidence type="ECO:0000256" key="7">
    <source>
        <dbReference type="SAM" id="Phobius"/>
    </source>
</evidence>
<reference evidence="9 10" key="1">
    <citation type="submission" date="2024-09" db="EMBL/GenBank/DDBJ databases">
        <authorList>
            <person name="Sun Q."/>
            <person name="Mori K."/>
        </authorList>
    </citation>
    <scope>NUCLEOTIDE SEQUENCE [LARGE SCALE GENOMIC DNA]</scope>
    <source>
        <strain evidence="9 10">JCM 4362</strain>
    </source>
</reference>
<evidence type="ECO:0000256" key="5">
    <source>
        <dbReference type="ARBA" id="ARBA00023284"/>
    </source>
</evidence>
<comment type="caution">
    <text evidence="9">The sequence shown here is derived from an EMBL/GenBank/DDBJ whole genome shotgun (WGS) entry which is preliminary data.</text>
</comment>
<keyword evidence="2" id="KW-0732">Signal</keyword>
<proteinExistence type="inferred from homology"/>
<feature type="transmembrane region" description="Helical" evidence="7">
    <location>
        <begin position="32"/>
        <end position="54"/>
    </location>
</feature>
<accession>A0ABV5PBQ0</accession>
<keyword evidence="7" id="KW-0812">Transmembrane</keyword>
<evidence type="ECO:0000256" key="4">
    <source>
        <dbReference type="ARBA" id="ARBA00023157"/>
    </source>
</evidence>
<protein>
    <submittedName>
        <fullName evidence="9">DsbA family protein</fullName>
    </submittedName>
</protein>
<feature type="region of interest" description="Disordered" evidence="6">
    <location>
        <begin position="1"/>
        <end position="28"/>
    </location>
</feature>
<comment type="similarity">
    <text evidence="1">Belongs to the thioredoxin family. DsbA subfamily.</text>
</comment>
<evidence type="ECO:0000256" key="1">
    <source>
        <dbReference type="ARBA" id="ARBA00005791"/>
    </source>
</evidence>
<evidence type="ECO:0000256" key="6">
    <source>
        <dbReference type="SAM" id="MobiDB-lite"/>
    </source>
</evidence>
<gene>
    <name evidence="9" type="ORF">ACFFTU_11785</name>
</gene>
<dbReference type="InterPro" id="IPR012336">
    <property type="entry name" value="Thioredoxin-like_fold"/>
</dbReference>
<dbReference type="RefSeq" id="WP_345223887.1">
    <property type="nucleotide sequence ID" value="NZ_BAAAXE010000013.1"/>
</dbReference>
<keyword evidence="5" id="KW-0676">Redox-active center</keyword>
<organism evidence="9 10">
    <name type="scientific">Streptomyces cremeus</name>
    <dbReference type="NCBI Taxonomy" id="66881"/>
    <lineage>
        <taxon>Bacteria</taxon>
        <taxon>Bacillati</taxon>
        <taxon>Actinomycetota</taxon>
        <taxon>Actinomycetes</taxon>
        <taxon>Kitasatosporales</taxon>
        <taxon>Streptomycetaceae</taxon>
        <taxon>Streptomyces</taxon>
    </lineage>
</organism>
<dbReference type="InterPro" id="IPR036249">
    <property type="entry name" value="Thioredoxin-like_sf"/>
</dbReference>
<evidence type="ECO:0000256" key="2">
    <source>
        <dbReference type="ARBA" id="ARBA00022729"/>
    </source>
</evidence>
<keyword evidence="7" id="KW-0472">Membrane</keyword>
<evidence type="ECO:0000259" key="8">
    <source>
        <dbReference type="Pfam" id="PF13462"/>
    </source>
</evidence>
<dbReference type="PANTHER" id="PTHR13887">
    <property type="entry name" value="GLUTATHIONE S-TRANSFERASE KAPPA"/>
    <property type="match status" value="1"/>
</dbReference>
<dbReference type="Proteomes" id="UP001589718">
    <property type="component" value="Unassembled WGS sequence"/>
</dbReference>
<dbReference type="SUPFAM" id="SSF52833">
    <property type="entry name" value="Thioredoxin-like"/>
    <property type="match status" value="1"/>
</dbReference>
<dbReference type="Gene3D" id="3.40.30.10">
    <property type="entry name" value="Glutaredoxin"/>
    <property type="match status" value="1"/>
</dbReference>
<dbReference type="PANTHER" id="PTHR13887:SF14">
    <property type="entry name" value="DISULFIDE BOND FORMATION PROTEIN D"/>
    <property type="match status" value="1"/>
</dbReference>
<evidence type="ECO:0000313" key="10">
    <source>
        <dbReference type="Proteomes" id="UP001589718"/>
    </source>
</evidence>
<name>A0ABV5PBQ0_STRCM</name>
<dbReference type="Pfam" id="PF13462">
    <property type="entry name" value="Thioredoxin_4"/>
    <property type="match status" value="1"/>
</dbReference>
<feature type="domain" description="Thioredoxin-like fold" evidence="8">
    <location>
        <begin position="84"/>
        <end position="257"/>
    </location>
</feature>
<keyword evidence="4" id="KW-1015">Disulfide bond</keyword>
<keyword evidence="10" id="KW-1185">Reference proteome</keyword>
<evidence type="ECO:0000256" key="3">
    <source>
        <dbReference type="ARBA" id="ARBA00023002"/>
    </source>
</evidence>
<evidence type="ECO:0000313" key="9">
    <source>
        <dbReference type="EMBL" id="MFB9520630.1"/>
    </source>
</evidence>
<sequence>MSEKNSEGKRTARERLIKEREVQKSREKRRRVMVVGAAVVGVLGLAAVAGVVAANSGGSKDDADKAGPVVPPAGVVGEAGVAVPVGKPDAPSVLTVYEDMRCPACGMFENSMRDTVNKLEKEGKIRAEYHLVSFIDKAVPGNGSKFAANALGCAQDAGKFHAYHDTLFRNQPQETDDAFGKKSRLLELADKVPGLRGTAFDACVDKGTHAGWVTKVQEEFDKSAYKATPTVLLNGEAIFPQKGSEQISPANLVKWVDQANKGKPLGTKAPVR</sequence>